<dbReference type="Proteomes" id="UP001185069">
    <property type="component" value="Unassembled WGS sequence"/>
</dbReference>
<organism evidence="3 4">
    <name type="scientific">Arthrobacter russicus</name>
    <dbReference type="NCBI Taxonomy" id="172040"/>
    <lineage>
        <taxon>Bacteria</taxon>
        <taxon>Bacillati</taxon>
        <taxon>Actinomycetota</taxon>
        <taxon>Actinomycetes</taxon>
        <taxon>Micrococcales</taxon>
        <taxon>Micrococcaceae</taxon>
        <taxon>Arthrobacter</taxon>
    </lineage>
</organism>
<proteinExistence type="inferred from homology"/>
<dbReference type="RefSeq" id="WP_309796037.1">
    <property type="nucleotide sequence ID" value="NZ_BAAAHY010000006.1"/>
</dbReference>
<dbReference type="PANTHER" id="PTHR43736">
    <property type="entry name" value="ADP-RIBOSE PYROPHOSPHATASE"/>
    <property type="match status" value="1"/>
</dbReference>
<dbReference type="PANTHER" id="PTHR43736:SF1">
    <property type="entry name" value="DIHYDRONEOPTERIN TRIPHOSPHATE DIPHOSPHATASE"/>
    <property type="match status" value="1"/>
</dbReference>
<feature type="domain" description="Nudix hydrolase" evidence="2">
    <location>
        <begin position="2"/>
        <end position="129"/>
    </location>
</feature>
<evidence type="ECO:0000259" key="2">
    <source>
        <dbReference type="PROSITE" id="PS51462"/>
    </source>
</evidence>
<keyword evidence="4" id="KW-1185">Reference proteome</keyword>
<sequence length="140" mass="15272">MNRIVKVSAVAMLNADNELLTVRKRNSLRFQLPGGKPDPGDSALQTAIREVREETGLAIPAEQLQRVGSWLGEAANDDADQVQAELYLAAGHWIPTAQAEIAELRWIPLTADGAELAPLLREFLLPELRARSIPTIPSEG</sequence>
<comment type="similarity">
    <text evidence="1">Belongs to the Nudix hydrolase family.</text>
</comment>
<dbReference type="CDD" id="cd04690">
    <property type="entry name" value="NUDIX_Hydrolase"/>
    <property type="match status" value="1"/>
</dbReference>
<accession>A0ABU1J7I1</accession>
<name>A0ABU1J7I1_9MICC</name>
<evidence type="ECO:0000313" key="4">
    <source>
        <dbReference type="Proteomes" id="UP001185069"/>
    </source>
</evidence>
<dbReference type="EMBL" id="JAVDQF010000001">
    <property type="protein sequence ID" value="MDR6268385.1"/>
    <property type="molecule type" value="Genomic_DNA"/>
</dbReference>
<dbReference type="InterPro" id="IPR015797">
    <property type="entry name" value="NUDIX_hydrolase-like_dom_sf"/>
</dbReference>
<dbReference type="Pfam" id="PF00293">
    <property type="entry name" value="NUDIX"/>
    <property type="match status" value="1"/>
</dbReference>
<comment type="caution">
    <text evidence="3">The sequence shown here is derived from an EMBL/GenBank/DDBJ whole genome shotgun (WGS) entry which is preliminary data.</text>
</comment>
<dbReference type="Gene3D" id="3.90.79.10">
    <property type="entry name" value="Nucleoside Triphosphate Pyrophosphohydrolase"/>
    <property type="match status" value="1"/>
</dbReference>
<dbReference type="SUPFAM" id="SSF55811">
    <property type="entry name" value="Nudix"/>
    <property type="match status" value="1"/>
</dbReference>
<evidence type="ECO:0000313" key="3">
    <source>
        <dbReference type="EMBL" id="MDR6268385.1"/>
    </source>
</evidence>
<reference evidence="3 4" key="1">
    <citation type="submission" date="2023-07" db="EMBL/GenBank/DDBJ databases">
        <title>Sequencing the genomes of 1000 actinobacteria strains.</title>
        <authorList>
            <person name="Klenk H.-P."/>
        </authorList>
    </citation>
    <scope>NUCLEOTIDE SEQUENCE [LARGE SCALE GENOMIC DNA]</scope>
    <source>
        <strain evidence="3 4">DSM 14555</strain>
    </source>
</reference>
<dbReference type="PROSITE" id="PS51462">
    <property type="entry name" value="NUDIX"/>
    <property type="match status" value="1"/>
</dbReference>
<protein>
    <submittedName>
        <fullName evidence="3">8-oxo-dGTP pyrophosphatase MutT (NUDIX family)</fullName>
    </submittedName>
</protein>
<dbReference type="InterPro" id="IPR000086">
    <property type="entry name" value="NUDIX_hydrolase_dom"/>
</dbReference>
<evidence type="ECO:0000256" key="1">
    <source>
        <dbReference type="ARBA" id="ARBA00005582"/>
    </source>
</evidence>
<gene>
    <name evidence="3" type="ORF">JOE69_000623</name>
</gene>